<keyword evidence="4 9" id="KW-0812">Transmembrane</keyword>
<dbReference type="RefSeq" id="WP_074071172.1">
    <property type="nucleotide sequence ID" value="NZ_CP017105.1"/>
</dbReference>
<dbReference type="GO" id="GO:0022857">
    <property type="term" value="F:transmembrane transporter activity"/>
    <property type="evidence" value="ECO:0007669"/>
    <property type="project" value="InterPro"/>
</dbReference>
<evidence type="ECO:0000256" key="5">
    <source>
        <dbReference type="ARBA" id="ARBA00022970"/>
    </source>
</evidence>
<evidence type="ECO:0000256" key="8">
    <source>
        <dbReference type="ARBA" id="ARBA00037998"/>
    </source>
</evidence>
<name>A0A1L5NS36_9HYPH</name>
<feature type="transmembrane region" description="Helical" evidence="9">
    <location>
        <begin position="240"/>
        <end position="258"/>
    </location>
</feature>
<dbReference type="GO" id="GO:0006865">
    <property type="term" value="P:amino acid transport"/>
    <property type="evidence" value="ECO:0007669"/>
    <property type="project" value="UniProtKB-KW"/>
</dbReference>
<comment type="similarity">
    <text evidence="8">Belongs to the binding-protein-dependent transport system permease family. LivHM subfamily.</text>
</comment>
<keyword evidence="2" id="KW-0813">Transport</keyword>
<evidence type="ECO:0000256" key="2">
    <source>
        <dbReference type="ARBA" id="ARBA00022448"/>
    </source>
</evidence>
<dbReference type="GO" id="GO:0005886">
    <property type="term" value="C:plasma membrane"/>
    <property type="evidence" value="ECO:0007669"/>
    <property type="project" value="UniProtKB-SubCell"/>
</dbReference>
<protein>
    <submittedName>
        <fullName evidence="10">Branched-chain amino acid ABC transporter permease protein</fullName>
    </submittedName>
</protein>
<dbReference type="PANTHER" id="PTHR11795:SF450">
    <property type="entry name" value="ABC TRANSPORTER PERMEASE PROTEIN"/>
    <property type="match status" value="1"/>
</dbReference>
<dbReference type="InterPro" id="IPR001851">
    <property type="entry name" value="ABC_transp_permease"/>
</dbReference>
<evidence type="ECO:0000256" key="4">
    <source>
        <dbReference type="ARBA" id="ARBA00022692"/>
    </source>
</evidence>
<feature type="transmembrane region" description="Helical" evidence="9">
    <location>
        <begin position="141"/>
        <end position="161"/>
    </location>
</feature>
<keyword evidence="6 9" id="KW-1133">Transmembrane helix</keyword>
<evidence type="ECO:0000256" key="3">
    <source>
        <dbReference type="ARBA" id="ARBA00022475"/>
    </source>
</evidence>
<keyword evidence="7 9" id="KW-0472">Membrane</keyword>
<feature type="transmembrane region" description="Helical" evidence="9">
    <location>
        <begin position="65"/>
        <end position="90"/>
    </location>
</feature>
<geneLocation type="plasmid" evidence="11">
    <name>prgalie4872d</name>
</geneLocation>
<feature type="transmembrane region" description="Helical" evidence="9">
    <location>
        <begin position="190"/>
        <end position="209"/>
    </location>
</feature>
<dbReference type="Proteomes" id="UP000184749">
    <property type="component" value="Plasmid pRgalIE4872d"/>
</dbReference>
<evidence type="ECO:0000313" key="11">
    <source>
        <dbReference type="Proteomes" id="UP000184749"/>
    </source>
</evidence>
<evidence type="ECO:0000256" key="7">
    <source>
        <dbReference type="ARBA" id="ARBA00023136"/>
    </source>
</evidence>
<feature type="transmembrane region" description="Helical" evidence="9">
    <location>
        <begin position="264"/>
        <end position="281"/>
    </location>
</feature>
<evidence type="ECO:0000313" key="10">
    <source>
        <dbReference type="EMBL" id="APO70711.1"/>
    </source>
</evidence>
<keyword evidence="5" id="KW-0029">Amino-acid transport</keyword>
<dbReference type="PANTHER" id="PTHR11795">
    <property type="entry name" value="BRANCHED-CHAIN AMINO ACID TRANSPORT SYSTEM PERMEASE PROTEIN LIVH"/>
    <property type="match status" value="1"/>
</dbReference>
<proteinExistence type="inferred from homology"/>
<gene>
    <name evidence="10" type="ORF">IE4872_PD00170</name>
</gene>
<sequence>MLYEYALIILRGLGLGAVFSLIAISLNVVQISSRIINFAQGHLFVFGGLFAFLLLPSAATPWEWLLWLPVATLVVAAILVVQGAITLVPLGYANQQFSWLITTMAASVIFGAIILLSQGPFARVVRSPFANPIILGVPTPMPYVMAVFAAVLWYIALRWIFSRTVTGLAIAALAQDYDAARAAGLNIRKLQLIAFGISGLIIGSTGYIAAPITPISADVGLSYMINGFTTAVIGGIGSNVGALIAGPVVGIIMMYATFTFGGELQGFISMMLLVIVLMLRPEGLFGRTTARRV</sequence>
<reference evidence="10 11" key="1">
    <citation type="submission" date="2016-09" db="EMBL/GenBank/DDBJ databases">
        <title>The complete genome sequences of Rhizobium gallicum, symbiovars gallicum and phaseoli, symbionts associated to common bean (Phaseolus vulgaris).</title>
        <authorList>
            <person name="Bustos P."/>
            <person name="Santamaria R.I."/>
            <person name="Perez-Carrascal O.M."/>
            <person name="Juarez S."/>
            <person name="Lozano L."/>
            <person name="Martinez-Flores I."/>
            <person name="Martinez-Romero E."/>
            <person name="Cevallos M."/>
            <person name="Romero D."/>
            <person name="Davila G."/>
            <person name="Gonzalez V."/>
        </authorList>
    </citation>
    <scope>NUCLEOTIDE SEQUENCE [LARGE SCALE GENOMIC DNA]</scope>
    <source>
        <strain evidence="10 11">IE4872</strain>
        <plasmid evidence="11">prgalie4872d</plasmid>
    </source>
</reference>
<keyword evidence="10" id="KW-0614">Plasmid</keyword>
<dbReference type="OrthoDB" id="7028789at2"/>
<feature type="transmembrane region" description="Helical" evidence="9">
    <location>
        <begin position="41"/>
        <end position="59"/>
    </location>
</feature>
<evidence type="ECO:0000256" key="1">
    <source>
        <dbReference type="ARBA" id="ARBA00004651"/>
    </source>
</evidence>
<dbReference type="AlphaFoldDB" id="A0A1L5NS36"/>
<organism evidence="10 11">
    <name type="scientific">Rhizobium gallicum</name>
    <dbReference type="NCBI Taxonomy" id="56730"/>
    <lineage>
        <taxon>Bacteria</taxon>
        <taxon>Pseudomonadati</taxon>
        <taxon>Pseudomonadota</taxon>
        <taxon>Alphaproteobacteria</taxon>
        <taxon>Hyphomicrobiales</taxon>
        <taxon>Rhizobiaceae</taxon>
        <taxon>Rhizobium/Agrobacterium group</taxon>
        <taxon>Rhizobium</taxon>
    </lineage>
</organism>
<accession>A0A1L5NS36</accession>
<dbReference type="InterPro" id="IPR052157">
    <property type="entry name" value="BCAA_transport_permease"/>
</dbReference>
<feature type="transmembrane region" description="Helical" evidence="9">
    <location>
        <begin position="97"/>
        <end position="121"/>
    </location>
</feature>
<keyword evidence="3" id="KW-1003">Cell membrane</keyword>
<dbReference type="EMBL" id="CP017105">
    <property type="protein sequence ID" value="APO70711.1"/>
    <property type="molecule type" value="Genomic_DNA"/>
</dbReference>
<evidence type="ECO:0000256" key="6">
    <source>
        <dbReference type="ARBA" id="ARBA00022989"/>
    </source>
</evidence>
<evidence type="ECO:0000256" key="9">
    <source>
        <dbReference type="SAM" id="Phobius"/>
    </source>
</evidence>
<dbReference type="CDD" id="cd06582">
    <property type="entry name" value="TM_PBP1_LivH_like"/>
    <property type="match status" value="1"/>
</dbReference>
<dbReference type="Pfam" id="PF02653">
    <property type="entry name" value="BPD_transp_2"/>
    <property type="match status" value="1"/>
</dbReference>
<comment type="subcellular location">
    <subcellularLocation>
        <location evidence="1">Cell membrane</location>
        <topology evidence="1">Multi-pass membrane protein</topology>
    </subcellularLocation>
</comment>
<feature type="transmembrane region" description="Helical" evidence="9">
    <location>
        <begin position="6"/>
        <end position="29"/>
    </location>
</feature>